<dbReference type="PANTHER" id="PTHR24116:SF0">
    <property type="entry name" value="KINASE D-INTERACTING SUBSTRATE OF 220 KDA"/>
    <property type="match status" value="1"/>
</dbReference>
<dbReference type="STRING" id="2018661.A0A2A2J6K0"/>
<feature type="transmembrane region" description="Helical" evidence="3">
    <location>
        <begin position="563"/>
        <end position="587"/>
    </location>
</feature>
<proteinExistence type="predicted"/>
<evidence type="ECO:0000256" key="3">
    <source>
        <dbReference type="SAM" id="Phobius"/>
    </source>
</evidence>
<dbReference type="Pfam" id="PF13637">
    <property type="entry name" value="Ank_4"/>
    <property type="match status" value="1"/>
</dbReference>
<feature type="domain" description="Kinase D-interacting substrate of 220 kDa-like SAM" evidence="5">
    <location>
        <begin position="1138"/>
        <end position="1209"/>
    </location>
</feature>
<dbReference type="Pfam" id="PF12796">
    <property type="entry name" value="Ank_2"/>
    <property type="match status" value="3"/>
</dbReference>
<evidence type="ECO:0000259" key="5">
    <source>
        <dbReference type="Pfam" id="PF23307"/>
    </source>
</evidence>
<dbReference type="SMART" id="SM00248">
    <property type="entry name" value="ANK"/>
    <property type="match status" value="11"/>
</dbReference>
<dbReference type="GO" id="GO:0030165">
    <property type="term" value="F:PDZ domain binding"/>
    <property type="evidence" value="ECO:0007669"/>
    <property type="project" value="TreeGrafter"/>
</dbReference>
<feature type="repeat" description="ANK" evidence="1">
    <location>
        <begin position="337"/>
        <end position="369"/>
    </location>
</feature>
<dbReference type="InterPro" id="IPR011646">
    <property type="entry name" value="KAP_P-loop"/>
</dbReference>
<dbReference type="InterPro" id="IPR036770">
    <property type="entry name" value="Ankyrin_rpt-contain_sf"/>
</dbReference>
<feature type="transmembrane region" description="Helical" evidence="3">
    <location>
        <begin position="700"/>
        <end position="723"/>
    </location>
</feature>
<feature type="repeat" description="ANK" evidence="1">
    <location>
        <begin position="370"/>
        <end position="402"/>
    </location>
</feature>
<organism evidence="6 7">
    <name type="scientific">Diploscapter pachys</name>
    <dbReference type="NCBI Taxonomy" id="2018661"/>
    <lineage>
        <taxon>Eukaryota</taxon>
        <taxon>Metazoa</taxon>
        <taxon>Ecdysozoa</taxon>
        <taxon>Nematoda</taxon>
        <taxon>Chromadorea</taxon>
        <taxon>Rhabditida</taxon>
        <taxon>Rhabditina</taxon>
        <taxon>Rhabditomorpha</taxon>
        <taxon>Rhabditoidea</taxon>
        <taxon>Rhabditidae</taxon>
        <taxon>Diploscapter</taxon>
    </lineage>
</organism>
<feature type="compositionally biased region" description="Polar residues" evidence="2">
    <location>
        <begin position="1421"/>
        <end position="1437"/>
    </location>
</feature>
<feature type="repeat" description="ANK" evidence="1">
    <location>
        <begin position="238"/>
        <end position="270"/>
    </location>
</feature>
<evidence type="ECO:0000313" key="7">
    <source>
        <dbReference type="Proteomes" id="UP000218231"/>
    </source>
</evidence>
<dbReference type="Pfam" id="PF07693">
    <property type="entry name" value="KAP_NTPase"/>
    <property type="match status" value="1"/>
</dbReference>
<dbReference type="EMBL" id="LIAE01010643">
    <property type="protein sequence ID" value="PAV57317.1"/>
    <property type="molecule type" value="Genomic_DNA"/>
</dbReference>
<dbReference type="SUPFAM" id="SSF48403">
    <property type="entry name" value="Ankyrin repeat"/>
    <property type="match status" value="1"/>
</dbReference>
<dbReference type="Pfam" id="PF23307">
    <property type="entry name" value="SAM_KIDINS220"/>
    <property type="match status" value="1"/>
</dbReference>
<evidence type="ECO:0000256" key="2">
    <source>
        <dbReference type="SAM" id="MobiDB-lite"/>
    </source>
</evidence>
<keyword evidence="1" id="KW-0040">ANK repeat</keyword>
<dbReference type="Pfam" id="PF00023">
    <property type="entry name" value="Ank"/>
    <property type="match status" value="1"/>
</dbReference>
<feature type="transmembrane region" description="Helical" evidence="3">
    <location>
        <begin position="532"/>
        <end position="557"/>
    </location>
</feature>
<feature type="compositionally biased region" description="Low complexity" evidence="2">
    <location>
        <begin position="1402"/>
        <end position="1417"/>
    </location>
</feature>
<keyword evidence="3" id="KW-0472">Membrane</keyword>
<dbReference type="InterPro" id="IPR057092">
    <property type="entry name" value="SAM_KIDINS220"/>
</dbReference>
<feature type="transmembrane region" description="Helical" evidence="3">
    <location>
        <begin position="730"/>
        <end position="753"/>
    </location>
</feature>
<keyword evidence="7" id="KW-1185">Reference proteome</keyword>
<dbReference type="Gene3D" id="1.25.40.20">
    <property type="entry name" value="Ankyrin repeat-containing domain"/>
    <property type="match status" value="2"/>
</dbReference>
<feature type="repeat" description="ANK" evidence="1">
    <location>
        <begin position="271"/>
        <end position="303"/>
    </location>
</feature>
<dbReference type="PANTHER" id="PTHR24116">
    <property type="entry name" value="KINASE D-INTERACTING SUBSTRATE OF 220 KDA"/>
    <property type="match status" value="1"/>
</dbReference>
<evidence type="ECO:0000256" key="1">
    <source>
        <dbReference type="PROSITE-ProRule" id="PRU00023"/>
    </source>
</evidence>
<feature type="region of interest" description="Disordered" evidence="2">
    <location>
        <begin position="1337"/>
        <end position="1455"/>
    </location>
</feature>
<dbReference type="OrthoDB" id="6084525at2759"/>
<dbReference type="Proteomes" id="UP000218231">
    <property type="component" value="Unassembled WGS sequence"/>
</dbReference>
<dbReference type="InterPro" id="IPR002110">
    <property type="entry name" value="Ankyrin_rpt"/>
</dbReference>
<feature type="compositionally biased region" description="Basic and acidic residues" evidence="2">
    <location>
        <begin position="1359"/>
        <end position="1373"/>
    </location>
</feature>
<reference evidence="6 7" key="1">
    <citation type="journal article" date="2017" name="Curr. Biol.">
        <title>Genome architecture and evolution of a unichromosomal asexual nematode.</title>
        <authorList>
            <person name="Fradin H."/>
            <person name="Zegar C."/>
            <person name="Gutwein M."/>
            <person name="Lucas J."/>
            <person name="Kovtun M."/>
            <person name="Corcoran D."/>
            <person name="Baugh L.R."/>
            <person name="Kiontke K."/>
            <person name="Gunsalus K."/>
            <person name="Fitch D.H."/>
            <person name="Piano F."/>
        </authorList>
    </citation>
    <scope>NUCLEOTIDE SEQUENCE [LARGE SCALE GENOMIC DNA]</scope>
    <source>
        <strain evidence="6">PF1309</strain>
    </source>
</reference>
<feature type="compositionally biased region" description="Basic and acidic residues" evidence="2">
    <location>
        <begin position="1380"/>
        <end position="1392"/>
    </location>
</feature>
<feature type="repeat" description="ANK" evidence="1">
    <location>
        <begin position="105"/>
        <end position="137"/>
    </location>
</feature>
<feature type="domain" description="KAP NTPase" evidence="4">
    <location>
        <begin position="474"/>
        <end position="989"/>
    </location>
</feature>
<dbReference type="GO" id="GO:0019887">
    <property type="term" value="F:protein kinase regulator activity"/>
    <property type="evidence" value="ECO:0007669"/>
    <property type="project" value="TreeGrafter"/>
</dbReference>
<feature type="repeat" description="ANK" evidence="1">
    <location>
        <begin position="138"/>
        <end position="170"/>
    </location>
</feature>
<gene>
    <name evidence="6" type="ORF">WR25_13720</name>
</gene>
<name>A0A2A2J6K0_9BILA</name>
<keyword evidence="3" id="KW-1133">Transmembrane helix</keyword>
<dbReference type="PROSITE" id="PS50088">
    <property type="entry name" value="ANK_REPEAT"/>
    <property type="match status" value="8"/>
</dbReference>
<feature type="repeat" description="ANK" evidence="1">
    <location>
        <begin position="205"/>
        <end position="237"/>
    </location>
</feature>
<accession>A0A2A2J6K0</accession>
<feature type="repeat" description="ANK" evidence="1">
    <location>
        <begin position="304"/>
        <end position="336"/>
    </location>
</feature>
<keyword evidence="3" id="KW-0812">Transmembrane</keyword>
<sequence length="1455" mass="162451">MVVSSHSHSSHPHSSHRNWAQAGLSSFAIASALPTAMDSRQMAELFDKVEEGSWDADIHATPELTTIRNATGESLLIVAARVGNLEAVKQLAQFDIEYLDDTDNDGWTALLNASNAGYYDIAKILIDYGASVDLPDALGWTALMWTAYKNHVEVTELLLNNRAHVNVMGDDDCLTPLIIASGRGFTTMVEKLIAAEAQVNACDKFSSTALIWACRKGHMPIVEMLLNAGAEVDAVGMYSSTALMMATRGNYVGVVDLLLTREPNVNVTDNNGLSALSMAAREGYGDICQSLINGDAYVNHIDRFGNPILISAVRSGNISIVKMILDKFADVNCRDSEGRTPLHLAIDKQFTDIAYLLLEKRPNLEIKNKDGETPLLRAAKLRHVQLCMYLMNAGAKLSATDNCGENALHIALKARSRRLTQALLTNPSDSRLLYRPNKLGETPYSIDQRNQQPILPLIFGPIDAEQHMDTMMGYDVYSNVLADIVCEPSLSLPLTIGLYAKWGSGKSILLSKLKESMHSFSRSWLEGASLRLSFLTFFKMLVVCVLCTLVLTTISAILRSIPLYISIWIVGILLYVALTATLILIYYGSETKGWASAIRLADFSARFFCHLRLIFDLIFFYAPLHSDDSSSNASNPVSFLFADYHRLSSIGGEQALAKIVCTLFEAAESHFGVLPVRLFCALRSPYPTHSMYRLHCGIPLLVFFAVALFLFVLFNIFMTIWLFSDRTNDYTVYLIISLVLLLFFLLLSLYPIFLSIRFSWTNVPRRRVNAAARNVHKLRFEGLMQKLQTEVDLLADMIRTLDAFTRSQTRLVVVVDGLDNCEQERMVQTLDALELLFSARKQRPFITIIAVDPHIIISAINHNMHSALTGTELTGHDYLKNIVNMPFYLHNSALRQLQAKLKEKRESLADWKERFRRQETFHGSHLSLANIDGRNSRKSQVNPQSAMNLGGLVTRNVSEGILGEDYFSNMNPRAMRRIVNALTLTGRLMRAFEIDFSWLSLGHWVSLLEQWPSRMCWLIDRASEVSNNGLLLFEVYYQLKDHIPKDDPLIALDRNPDNFEAFLNSKAIPMQEKLTVGHVKKFVPCTSNLDPYLRKLIRERSKGLGEIERHMGTTGMAVPQNAKLLFTDEKVWTTVCTPLAEMKLEGICSLLRRLDLPPASIDQILAKFRQFNLNGLVLISCTLNELRDALQLSLGDWTIVRLFIETLKAFGSNMPGVRVDKRKALTLHEEEEHEEEEDVIRETASLLTEGMQGVQPAGGSFSQTGPGPLLQQVAAAEQRRRSVVMASELNEDHKWLMESLSGMDLTETEGDIGPLSSSTAPSVRFDDDIQELDEVGIAQPTGIDENDAASDADSTQSRYDSRENLLDLDRQDTEATNSLTHKDSNSSNHRSELMANLRNDSIHSGHSGHSGADSTDGSGKEQLTVQRKPSGTEQRQLNALFAQATYEEPPKQQQP</sequence>
<dbReference type="InterPro" id="IPR052771">
    <property type="entry name" value="Neurotrophin_sig_adaptor"/>
</dbReference>
<evidence type="ECO:0000313" key="6">
    <source>
        <dbReference type="EMBL" id="PAV57317.1"/>
    </source>
</evidence>
<evidence type="ECO:0000259" key="4">
    <source>
        <dbReference type="Pfam" id="PF07693"/>
    </source>
</evidence>
<comment type="caution">
    <text evidence="6">The sequence shown here is derived from an EMBL/GenBank/DDBJ whole genome shotgun (WGS) entry which is preliminary data.</text>
</comment>
<dbReference type="PROSITE" id="PS50297">
    <property type="entry name" value="ANK_REP_REGION"/>
    <property type="match status" value="4"/>
</dbReference>
<protein>
    <submittedName>
        <fullName evidence="6">Uncharacterized protein</fullName>
    </submittedName>
</protein>